<evidence type="ECO:0000256" key="2">
    <source>
        <dbReference type="ARBA" id="ARBA00023306"/>
    </source>
</evidence>
<feature type="domain" description="CDT1 Geminin-binding" evidence="4">
    <location>
        <begin position="318"/>
        <end position="493"/>
    </location>
</feature>
<proteinExistence type="inferred from homology"/>
<feature type="compositionally biased region" description="Basic and acidic residues" evidence="3">
    <location>
        <begin position="17"/>
        <end position="31"/>
    </location>
</feature>
<feature type="compositionally biased region" description="Basic and acidic residues" evidence="3">
    <location>
        <begin position="155"/>
        <end position="175"/>
    </location>
</feature>
<reference evidence="5 6" key="1">
    <citation type="journal article" date="2010" name="Science">
        <title>Genomic comparison of the ants Camponotus floridanus and Harpegnathos saltator.</title>
        <authorList>
            <person name="Bonasio R."/>
            <person name="Zhang G."/>
            <person name="Ye C."/>
            <person name="Mutti N.S."/>
            <person name="Fang X."/>
            <person name="Qin N."/>
            <person name="Donahue G."/>
            <person name="Yang P."/>
            <person name="Li Q."/>
            <person name="Li C."/>
            <person name="Zhang P."/>
            <person name="Huang Z."/>
            <person name="Berger S.L."/>
            <person name="Reinberg D."/>
            <person name="Wang J."/>
            <person name="Liebig J."/>
        </authorList>
    </citation>
    <scope>NUCLEOTIDE SEQUENCE [LARGE SCALE GENOMIC DNA]</scope>
    <source>
        <strain evidence="5 6">R22 G/1</strain>
    </source>
</reference>
<dbReference type="CDD" id="cd08674">
    <property type="entry name" value="Cdt1_m"/>
    <property type="match status" value="1"/>
</dbReference>
<name>E2BND6_HARSA</name>
<dbReference type="OMA" id="RCEMEDH"/>
<dbReference type="KEGG" id="hst:105184791"/>
<dbReference type="SUPFAM" id="SSF46785">
    <property type="entry name" value="Winged helix' DNA-binding domain"/>
    <property type="match status" value="1"/>
</dbReference>
<dbReference type="PANTHER" id="PTHR28637:SF1">
    <property type="entry name" value="DNA REPLICATION FACTOR CDT1"/>
    <property type="match status" value="1"/>
</dbReference>
<organism evidence="6">
    <name type="scientific">Harpegnathos saltator</name>
    <name type="common">Jerdon's jumping ant</name>
    <dbReference type="NCBI Taxonomy" id="610380"/>
    <lineage>
        <taxon>Eukaryota</taxon>
        <taxon>Metazoa</taxon>
        <taxon>Ecdysozoa</taxon>
        <taxon>Arthropoda</taxon>
        <taxon>Hexapoda</taxon>
        <taxon>Insecta</taxon>
        <taxon>Pterygota</taxon>
        <taxon>Neoptera</taxon>
        <taxon>Endopterygota</taxon>
        <taxon>Hymenoptera</taxon>
        <taxon>Apocrita</taxon>
        <taxon>Aculeata</taxon>
        <taxon>Formicoidea</taxon>
        <taxon>Formicidae</taxon>
        <taxon>Ponerinae</taxon>
        <taxon>Ponerini</taxon>
        <taxon>Harpegnathos</taxon>
    </lineage>
</organism>
<feature type="region of interest" description="Disordered" evidence="3">
    <location>
        <begin position="1"/>
        <end position="31"/>
    </location>
</feature>
<dbReference type="InterPro" id="IPR036390">
    <property type="entry name" value="WH_DNA-bd_sf"/>
</dbReference>
<evidence type="ECO:0000256" key="3">
    <source>
        <dbReference type="SAM" id="MobiDB-lite"/>
    </source>
</evidence>
<dbReference type="GO" id="GO:0003677">
    <property type="term" value="F:DNA binding"/>
    <property type="evidence" value="ECO:0007669"/>
    <property type="project" value="InterPro"/>
</dbReference>
<dbReference type="GO" id="GO:0000278">
    <property type="term" value="P:mitotic cell cycle"/>
    <property type="evidence" value="ECO:0007669"/>
    <property type="project" value="TreeGrafter"/>
</dbReference>
<keyword evidence="6" id="KW-1185">Reference proteome</keyword>
<feature type="region of interest" description="Disordered" evidence="3">
    <location>
        <begin position="115"/>
        <end position="186"/>
    </location>
</feature>
<evidence type="ECO:0000256" key="1">
    <source>
        <dbReference type="ARBA" id="ARBA00008356"/>
    </source>
</evidence>
<accession>E2BND6</accession>
<gene>
    <name evidence="5" type="ORF">EAI_01872</name>
</gene>
<dbReference type="GO" id="GO:0000076">
    <property type="term" value="P:DNA replication checkpoint signaling"/>
    <property type="evidence" value="ECO:0007669"/>
    <property type="project" value="TreeGrafter"/>
</dbReference>
<dbReference type="Pfam" id="PF16679">
    <property type="entry name" value="CDT1_C"/>
    <property type="match status" value="1"/>
</dbReference>
<dbReference type="STRING" id="610380.E2BND6"/>
<dbReference type="EMBL" id="GL449414">
    <property type="protein sequence ID" value="EFN82715.1"/>
    <property type="molecule type" value="Genomic_DNA"/>
</dbReference>
<dbReference type="CDD" id="cd08767">
    <property type="entry name" value="Cdt1_c"/>
    <property type="match status" value="1"/>
</dbReference>
<protein>
    <submittedName>
        <fullName evidence="5">DNA replication factor Cdt1</fullName>
    </submittedName>
</protein>
<dbReference type="InterPro" id="IPR045173">
    <property type="entry name" value="Cdt1"/>
</dbReference>
<evidence type="ECO:0000313" key="5">
    <source>
        <dbReference type="EMBL" id="EFN82715.1"/>
    </source>
</evidence>
<dbReference type="InterPro" id="IPR038090">
    <property type="entry name" value="Cdt1_C_WH_dom_sf"/>
</dbReference>
<dbReference type="Pfam" id="PF08839">
    <property type="entry name" value="CDT1"/>
    <property type="match status" value="1"/>
</dbReference>
<dbReference type="PhylomeDB" id="E2BND6"/>
<dbReference type="GO" id="GO:0005634">
    <property type="term" value="C:nucleus"/>
    <property type="evidence" value="ECO:0007669"/>
    <property type="project" value="TreeGrafter"/>
</dbReference>
<dbReference type="Gene3D" id="1.10.10.1420">
    <property type="entry name" value="DNA replication factor Cdt1, C-terminal WH domain"/>
    <property type="match status" value="1"/>
</dbReference>
<dbReference type="Proteomes" id="UP000008237">
    <property type="component" value="Unassembled WGS sequence"/>
</dbReference>
<dbReference type="SMART" id="SM01075">
    <property type="entry name" value="CDT1"/>
    <property type="match status" value="1"/>
</dbReference>
<feature type="compositionally biased region" description="Polar residues" evidence="3">
    <location>
        <begin position="1"/>
        <end position="10"/>
    </location>
</feature>
<evidence type="ECO:0000313" key="6">
    <source>
        <dbReference type="Proteomes" id="UP000008237"/>
    </source>
</evidence>
<dbReference type="FunCoup" id="E2BND6">
    <property type="interactions" value="1071"/>
</dbReference>
<dbReference type="AlphaFoldDB" id="E2BND6"/>
<dbReference type="GO" id="GO:0070182">
    <property type="term" value="F:DNA polymerase binding"/>
    <property type="evidence" value="ECO:0007669"/>
    <property type="project" value="TreeGrafter"/>
</dbReference>
<dbReference type="OrthoDB" id="341730at2759"/>
<comment type="similarity">
    <text evidence="1">Belongs to the Cdt1 family.</text>
</comment>
<evidence type="ECO:0000259" key="4">
    <source>
        <dbReference type="SMART" id="SM01075"/>
    </source>
</evidence>
<dbReference type="GO" id="GO:0030174">
    <property type="term" value="P:regulation of DNA-templated DNA replication initiation"/>
    <property type="evidence" value="ECO:0007669"/>
    <property type="project" value="InterPro"/>
</dbReference>
<dbReference type="InterPro" id="IPR014939">
    <property type="entry name" value="CDT1_Gemini-bd-like"/>
</dbReference>
<dbReference type="InParanoid" id="E2BND6"/>
<keyword evidence="2" id="KW-0131">Cell cycle</keyword>
<dbReference type="PANTHER" id="PTHR28637">
    <property type="entry name" value="DNA REPLICATION FACTOR CDT1"/>
    <property type="match status" value="1"/>
</dbReference>
<dbReference type="GO" id="GO:0071163">
    <property type="term" value="P:DNA replication preinitiation complex assembly"/>
    <property type="evidence" value="ECO:0007669"/>
    <property type="project" value="InterPro"/>
</dbReference>
<dbReference type="InterPro" id="IPR032054">
    <property type="entry name" value="Cdt1_C"/>
</dbReference>
<sequence length="709" mass="81465">MSQPSVTVYFNTRKRRASEDQQGKTKILLLEREQSSDKTCDNIKDLRQNVPDEDSMVSPKAILKDAASTVKNSPCIKKAVRNINFDSPKANTEKIIKTPKARVLRSRRLFPADGHQLDIRESLQKMGPTDVKSKKTSIKKNENLSPKKPVAPKNDSSDDVSKHNTIKEEKERENEPSSDDLETPKISKMEKLATENLSLNDIKNRISKSSRLVELKASIARFKTCDQQLEKMQEQNDHNKFQMQKFKKIELEIPASLQKTARSPIKDKDTLKALSIQPRILLKSKDITTNTVKYSSIKRSAHQKHLTIAKSKILSLILPYNYRFLAEVFRCVETVSAMLFNRNELITFSKLKLAVQELLRRNFTQDHLAQIKTIYPDAYIYQQQKHHNFGSISKTEKYDLTLMPVVKKNNGRNTPDEDNILKSVSNYSMGPAVLLERRRKFYNTLLERVKDEHEKFLLTLETPIIIEKEKVVRWHPEFNVETCKEVEKAELPQPPQIEKPTAKNLLEKVKSLLTPGCYMEKALQKLAEANMTSKSTSSIQDSATQTMENDIPKVNTIIMNTPPPTPSIHQDTYLTKTFKGIPKSLLEKVRARQAAKALEEMTKTAILDKETMLYSKLPELAKILRNIYVAEKKGVLPMETVIQRLDNSFRMKLTPNEMDEHIRLLCKLLPTWISIHNVRKNDYLKLDRNADIAKVIKQLEISANNKVNK</sequence>